<evidence type="ECO:0000313" key="2">
    <source>
        <dbReference type="Proteomes" id="UP000663852"/>
    </source>
</evidence>
<dbReference type="EMBL" id="CAJNOJ010000667">
    <property type="protein sequence ID" value="CAF1506669.1"/>
    <property type="molecule type" value="Genomic_DNA"/>
</dbReference>
<gene>
    <name evidence="1" type="ORF">EDS130_LOCUS42976</name>
</gene>
<accession>A0A815TPG3</accession>
<dbReference type="AlphaFoldDB" id="A0A815TPG3"/>
<evidence type="ECO:0000313" key="1">
    <source>
        <dbReference type="EMBL" id="CAF1506669.1"/>
    </source>
</evidence>
<dbReference type="Proteomes" id="UP000663852">
    <property type="component" value="Unassembled WGS sequence"/>
</dbReference>
<reference evidence="1" key="1">
    <citation type="submission" date="2021-02" db="EMBL/GenBank/DDBJ databases">
        <authorList>
            <person name="Nowell W R."/>
        </authorList>
    </citation>
    <scope>NUCLEOTIDE SEQUENCE</scope>
</reference>
<dbReference type="OrthoDB" id="10000197at2759"/>
<organism evidence="1 2">
    <name type="scientific">Adineta ricciae</name>
    <name type="common">Rotifer</name>
    <dbReference type="NCBI Taxonomy" id="249248"/>
    <lineage>
        <taxon>Eukaryota</taxon>
        <taxon>Metazoa</taxon>
        <taxon>Spiralia</taxon>
        <taxon>Gnathifera</taxon>
        <taxon>Rotifera</taxon>
        <taxon>Eurotatoria</taxon>
        <taxon>Bdelloidea</taxon>
        <taxon>Adinetida</taxon>
        <taxon>Adinetidae</taxon>
        <taxon>Adineta</taxon>
    </lineage>
</organism>
<comment type="caution">
    <text evidence="1">The sequence shown here is derived from an EMBL/GenBank/DDBJ whole genome shotgun (WGS) entry which is preliminary data.</text>
</comment>
<name>A0A815TPG3_ADIRI</name>
<sequence length="509" mass="58305">MAQSPSVIHLDRAEKAVSLLLSTDQNQQRYRPKTIRPCNEVRQNYLPTFPSISYGPHNYLLLANVPGIHLSPLEKLRRVHGANTDDAISLMKSYRYSGGHEGFHLSEQHISDLAERFQIGESIITFNAERIRSLSASLFALHEEFRVTVLKRPNVALAEPTLNSKQMAILLEFYLQIDVDTFYMKVCSFREPDFWSNMNNSEGLFSEYKGPEARYMVEPCGSLFCTCCHPPNSWRKTRPWPVVDFASSSSHQFVNGYTTYLNCSATCMTSNIVYAMTCPCGHYDYIESTKETLSEALACTYLMQHFLSLAQYERLVQKKEIAGQMRLYRHSARCPVALRVFLDCNPAHWCFVPMTWHDSATESIRVLAQRSNERDPEIANIVRMGAINDRTVARQLDSVPIPPAPYAFSYRQRQQQREFFERLATLPLGRSPYSTIDLYQAKIIAVLPNDCSLLLRYLIETLFIIHCETKLNMICPLGGDPERRYGPPFEPIWCDNLHNGIQNATAEDH</sequence>
<proteinExistence type="predicted"/>
<protein>
    <submittedName>
        <fullName evidence="1">Uncharacterized protein</fullName>
    </submittedName>
</protein>